<dbReference type="InterPro" id="IPR001509">
    <property type="entry name" value="Epimerase_deHydtase"/>
</dbReference>
<dbReference type="GO" id="GO:0005737">
    <property type="term" value="C:cytoplasm"/>
    <property type="evidence" value="ECO:0007669"/>
    <property type="project" value="TreeGrafter"/>
</dbReference>
<name>A0A381QEJ8_9ZZZZ</name>
<reference evidence="2" key="1">
    <citation type="submission" date="2018-05" db="EMBL/GenBank/DDBJ databases">
        <authorList>
            <person name="Lanie J.A."/>
            <person name="Ng W.-L."/>
            <person name="Kazmierczak K.M."/>
            <person name="Andrzejewski T.M."/>
            <person name="Davidsen T.M."/>
            <person name="Wayne K.J."/>
            <person name="Tettelin H."/>
            <person name="Glass J.I."/>
            <person name="Rusch D."/>
            <person name="Podicherti R."/>
            <person name="Tsui H.-C.T."/>
            <person name="Winkler M.E."/>
        </authorList>
    </citation>
    <scope>NUCLEOTIDE SEQUENCE</scope>
</reference>
<sequence>MRVFLTGGTGLLGSHLADELRSCGQDVVALNRPGSDVAFLKAQGCTLVEGDVRDDIESLAKLMAGCTHLVHSAAIVYGGSSWPKIRAVNVDGTRNVLMAAVKAGINFAVHVSSVVVYGIVDGTVTEDTPLDGRIHDGDLYARSKRQAEVIAREVEEGHGLPVSLVRPCAVYGERDRLTALTVAKFLRLPIVPLLGSGRNTIPVVYSGNVAHALRLVLEAARGGTTYDVGFDLPLSQRAMLEDLAVGLGKRPIFLAMPASLIRGGARVLDRLGAFIPGVKHLSISRVAEFALGENPYISRRLREELGWDPPYHHKDSLIRTGLWLTEHT</sequence>
<dbReference type="AlphaFoldDB" id="A0A381QEJ8"/>
<accession>A0A381QEJ8</accession>
<dbReference type="GO" id="GO:0004029">
    <property type="term" value="F:aldehyde dehydrogenase (NAD+) activity"/>
    <property type="evidence" value="ECO:0007669"/>
    <property type="project" value="TreeGrafter"/>
</dbReference>
<gene>
    <name evidence="2" type="ORF">METZ01_LOCUS30254</name>
</gene>
<dbReference type="EMBL" id="UINC01001316">
    <property type="protein sequence ID" value="SUZ77400.1"/>
    <property type="molecule type" value="Genomic_DNA"/>
</dbReference>
<dbReference type="PANTHER" id="PTHR48079">
    <property type="entry name" value="PROTEIN YEEZ"/>
    <property type="match status" value="1"/>
</dbReference>
<dbReference type="Gene3D" id="3.40.50.720">
    <property type="entry name" value="NAD(P)-binding Rossmann-like Domain"/>
    <property type="match status" value="1"/>
</dbReference>
<dbReference type="Pfam" id="PF01370">
    <property type="entry name" value="Epimerase"/>
    <property type="match status" value="1"/>
</dbReference>
<dbReference type="InterPro" id="IPR036291">
    <property type="entry name" value="NAD(P)-bd_dom_sf"/>
</dbReference>
<dbReference type="SUPFAM" id="SSF51735">
    <property type="entry name" value="NAD(P)-binding Rossmann-fold domains"/>
    <property type="match status" value="1"/>
</dbReference>
<evidence type="ECO:0000259" key="1">
    <source>
        <dbReference type="Pfam" id="PF01370"/>
    </source>
</evidence>
<dbReference type="InterPro" id="IPR051783">
    <property type="entry name" value="NAD(P)-dependent_oxidoreduct"/>
</dbReference>
<organism evidence="2">
    <name type="scientific">marine metagenome</name>
    <dbReference type="NCBI Taxonomy" id="408172"/>
    <lineage>
        <taxon>unclassified sequences</taxon>
        <taxon>metagenomes</taxon>
        <taxon>ecological metagenomes</taxon>
    </lineage>
</organism>
<protein>
    <recommendedName>
        <fullName evidence="1">NAD-dependent epimerase/dehydratase domain-containing protein</fullName>
    </recommendedName>
</protein>
<evidence type="ECO:0000313" key="2">
    <source>
        <dbReference type="EMBL" id="SUZ77400.1"/>
    </source>
</evidence>
<dbReference type="PANTHER" id="PTHR48079:SF6">
    <property type="entry name" value="NAD(P)-BINDING DOMAIN-CONTAINING PROTEIN-RELATED"/>
    <property type="match status" value="1"/>
</dbReference>
<feature type="domain" description="NAD-dependent epimerase/dehydratase" evidence="1">
    <location>
        <begin position="3"/>
        <end position="229"/>
    </location>
</feature>
<proteinExistence type="predicted"/>